<organism evidence="1 2">
    <name type="scientific">Peronospora matthiolae</name>
    <dbReference type="NCBI Taxonomy" id="2874970"/>
    <lineage>
        <taxon>Eukaryota</taxon>
        <taxon>Sar</taxon>
        <taxon>Stramenopiles</taxon>
        <taxon>Oomycota</taxon>
        <taxon>Peronosporomycetes</taxon>
        <taxon>Peronosporales</taxon>
        <taxon>Peronosporaceae</taxon>
        <taxon>Peronospora</taxon>
    </lineage>
</organism>
<reference evidence="1" key="1">
    <citation type="submission" date="2024-01" db="EMBL/GenBank/DDBJ databases">
        <authorList>
            <person name="Webb A."/>
        </authorList>
    </citation>
    <scope>NUCLEOTIDE SEQUENCE</scope>
    <source>
        <strain evidence="1">Pm1</strain>
    </source>
</reference>
<gene>
    <name evidence="1" type="ORF">PM001_LOCUS17608</name>
</gene>
<evidence type="ECO:0000313" key="2">
    <source>
        <dbReference type="Proteomes" id="UP001162060"/>
    </source>
</evidence>
<evidence type="ECO:0000313" key="1">
    <source>
        <dbReference type="EMBL" id="CAK7932458.1"/>
    </source>
</evidence>
<comment type="caution">
    <text evidence="1">The sequence shown here is derived from an EMBL/GenBank/DDBJ whole genome shotgun (WGS) entry which is preliminary data.</text>
</comment>
<protein>
    <recommendedName>
        <fullName evidence="3">Transposase</fullName>
    </recommendedName>
</protein>
<name>A0AAV1UGQ3_9STRA</name>
<dbReference type="AlphaFoldDB" id="A0AAV1UGQ3"/>
<sequence>MEARPERFFGKEVVAHVDESSTRKETRTYHGCGKVGHVKADSRSKMTRDLNGGRRGRRFGNMVLSVGVGKGTRAFVS</sequence>
<dbReference type="Proteomes" id="UP001162060">
    <property type="component" value="Unassembled WGS sequence"/>
</dbReference>
<dbReference type="EMBL" id="CAKLBY020000190">
    <property type="protein sequence ID" value="CAK7932458.1"/>
    <property type="molecule type" value="Genomic_DNA"/>
</dbReference>
<accession>A0AAV1UGQ3</accession>
<proteinExistence type="predicted"/>
<evidence type="ECO:0008006" key="3">
    <source>
        <dbReference type="Google" id="ProtNLM"/>
    </source>
</evidence>